<dbReference type="EMBL" id="LGRN01000077">
    <property type="protein sequence ID" value="OJD17181.1"/>
    <property type="molecule type" value="Genomic_DNA"/>
</dbReference>
<dbReference type="Pfam" id="PF13391">
    <property type="entry name" value="HNH_2"/>
    <property type="match status" value="1"/>
</dbReference>
<dbReference type="AlphaFoldDB" id="A0A1J9QPJ9"/>
<evidence type="ECO:0000313" key="2">
    <source>
        <dbReference type="EMBL" id="OJD17181.1"/>
    </source>
</evidence>
<comment type="caution">
    <text evidence="2">The sequence shown here is derived from an EMBL/GenBank/DDBJ whole genome shotgun (WGS) entry which is preliminary data.</text>
</comment>
<feature type="domain" description="HNH nuclease" evidence="1">
    <location>
        <begin position="212"/>
        <end position="282"/>
    </location>
</feature>
<keyword evidence="3" id="KW-1185">Reference proteome</keyword>
<dbReference type="VEuPathDB" id="FungiDB:AJ78_02725"/>
<dbReference type="OrthoDB" id="4181927at2759"/>
<protein>
    <recommendedName>
        <fullName evidence="1">HNH nuclease domain-containing protein</fullName>
    </recommendedName>
</protein>
<reference evidence="2 3" key="1">
    <citation type="submission" date="2015-07" db="EMBL/GenBank/DDBJ databases">
        <title>Emmonsia species relationships and genome sequence.</title>
        <authorList>
            <consortium name="The Broad Institute Genomics Platform"/>
            <person name="Cuomo C.A."/>
            <person name="Munoz J.F."/>
            <person name="Imamovic A."/>
            <person name="Priest M.E."/>
            <person name="Young S."/>
            <person name="Clay O.K."/>
            <person name="McEwen J.G."/>
        </authorList>
    </citation>
    <scope>NUCLEOTIDE SEQUENCE [LARGE SCALE GENOMIC DNA]</scope>
    <source>
        <strain evidence="2 3">UAMH 9510</strain>
    </source>
</reference>
<dbReference type="Proteomes" id="UP000182235">
    <property type="component" value="Unassembled WGS sequence"/>
</dbReference>
<gene>
    <name evidence="2" type="ORF">AJ78_02725</name>
</gene>
<evidence type="ECO:0000313" key="3">
    <source>
        <dbReference type="Proteomes" id="UP000182235"/>
    </source>
</evidence>
<proteinExistence type="predicted"/>
<name>A0A1J9QPJ9_9EURO</name>
<sequence length="282" mass="31703">MSLHRHQPSLEGVLDFSEPLSLTPQQSGSARSLLDILIKDYGLEQATERGYKPAKLIHATLDYISSKDSFLTLFLTFLHEHLAGVTSNITLALSYFEHFSSWEPPARSVVMGALEEFADYMVTQFFLPLRASSVKTPQPTPTTLSSIQASTAAAGTKQCISVLRHDCLVRDHHRCIVTQKFDIAEARRRHARDKNCTDDDGKLLEREQRDNFQYLEVAHILPHCLTKVASGDEDLTESKKNVLRILDMFDPSITHLIDGPKIDSPSNALTLTLDNHRLFGEF</sequence>
<dbReference type="STRING" id="1447872.A0A1J9QPJ9"/>
<organism evidence="2 3">
    <name type="scientific">Emergomyces pasteurianus Ep9510</name>
    <dbReference type="NCBI Taxonomy" id="1447872"/>
    <lineage>
        <taxon>Eukaryota</taxon>
        <taxon>Fungi</taxon>
        <taxon>Dikarya</taxon>
        <taxon>Ascomycota</taxon>
        <taxon>Pezizomycotina</taxon>
        <taxon>Eurotiomycetes</taxon>
        <taxon>Eurotiomycetidae</taxon>
        <taxon>Onygenales</taxon>
        <taxon>Ajellomycetaceae</taxon>
        <taxon>Emergomyces</taxon>
    </lineage>
</organism>
<accession>A0A1J9QPJ9</accession>
<evidence type="ECO:0000259" key="1">
    <source>
        <dbReference type="Pfam" id="PF13391"/>
    </source>
</evidence>
<dbReference type="InterPro" id="IPR003615">
    <property type="entry name" value="HNH_nuc"/>
</dbReference>